<dbReference type="Proteomes" id="UP000507470">
    <property type="component" value="Unassembled WGS sequence"/>
</dbReference>
<organism evidence="4 5">
    <name type="scientific">Mytilus coruscus</name>
    <name type="common">Sea mussel</name>
    <dbReference type="NCBI Taxonomy" id="42192"/>
    <lineage>
        <taxon>Eukaryota</taxon>
        <taxon>Metazoa</taxon>
        <taxon>Spiralia</taxon>
        <taxon>Lophotrochozoa</taxon>
        <taxon>Mollusca</taxon>
        <taxon>Bivalvia</taxon>
        <taxon>Autobranchia</taxon>
        <taxon>Pteriomorphia</taxon>
        <taxon>Mytilida</taxon>
        <taxon>Mytiloidea</taxon>
        <taxon>Mytilidae</taxon>
        <taxon>Mytilinae</taxon>
        <taxon>Mytilus</taxon>
    </lineage>
</organism>
<dbReference type="PRINTS" id="PR00109">
    <property type="entry name" value="TYRKINASE"/>
</dbReference>
<gene>
    <name evidence="4" type="ORF">MCOR_54233</name>
</gene>
<dbReference type="SUPFAM" id="SSF56112">
    <property type="entry name" value="Protein kinase-like (PK-like)"/>
    <property type="match status" value="1"/>
</dbReference>
<dbReference type="InterPro" id="IPR001245">
    <property type="entry name" value="Ser-Thr/Tyr_kinase_cat_dom"/>
</dbReference>
<accession>A0A6J8ENV4</accession>
<dbReference type="GO" id="GO:0004714">
    <property type="term" value="F:transmembrane receptor protein tyrosine kinase activity"/>
    <property type="evidence" value="ECO:0007669"/>
    <property type="project" value="TreeGrafter"/>
</dbReference>
<keyword evidence="1" id="KW-1133">Transmembrane helix</keyword>
<dbReference type="EMBL" id="CACVKT020009522">
    <property type="protein sequence ID" value="CAC5422168.1"/>
    <property type="molecule type" value="Genomic_DNA"/>
</dbReference>
<feature type="signal peptide" evidence="2">
    <location>
        <begin position="1"/>
        <end position="24"/>
    </location>
</feature>
<dbReference type="InterPro" id="IPR011009">
    <property type="entry name" value="Kinase-like_dom_sf"/>
</dbReference>
<keyword evidence="1" id="KW-0472">Membrane</keyword>
<feature type="transmembrane region" description="Helical" evidence="1">
    <location>
        <begin position="786"/>
        <end position="803"/>
    </location>
</feature>
<dbReference type="GO" id="GO:0007169">
    <property type="term" value="P:cell surface receptor protein tyrosine kinase signaling pathway"/>
    <property type="evidence" value="ECO:0007669"/>
    <property type="project" value="TreeGrafter"/>
</dbReference>
<dbReference type="GO" id="GO:0005886">
    <property type="term" value="C:plasma membrane"/>
    <property type="evidence" value="ECO:0007669"/>
    <property type="project" value="TreeGrafter"/>
</dbReference>
<dbReference type="PROSITE" id="PS50011">
    <property type="entry name" value="PROTEIN_KINASE_DOM"/>
    <property type="match status" value="1"/>
</dbReference>
<proteinExistence type="predicted"/>
<evidence type="ECO:0000256" key="1">
    <source>
        <dbReference type="SAM" id="Phobius"/>
    </source>
</evidence>
<keyword evidence="2" id="KW-0732">Signal</keyword>
<dbReference type="PANTHER" id="PTHR24416:SF611">
    <property type="entry name" value="TYROSINE-PROTEIN KINASE TRANSMEMBRANE RECEPTOR ROR"/>
    <property type="match status" value="1"/>
</dbReference>
<feature type="domain" description="Protein kinase" evidence="3">
    <location>
        <begin position="725"/>
        <end position="988"/>
    </location>
</feature>
<dbReference type="GO" id="GO:0043235">
    <property type="term" value="C:receptor complex"/>
    <property type="evidence" value="ECO:0007669"/>
    <property type="project" value="TreeGrafter"/>
</dbReference>
<reference evidence="4 5" key="1">
    <citation type="submission" date="2020-06" db="EMBL/GenBank/DDBJ databases">
        <authorList>
            <person name="Li R."/>
            <person name="Bekaert M."/>
        </authorList>
    </citation>
    <scope>NUCLEOTIDE SEQUENCE [LARGE SCALE GENOMIC DNA]</scope>
    <source>
        <strain evidence="5">wild</strain>
    </source>
</reference>
<evidence type="ECO:0000259" key="3">
    <source>
        <dbReference type="PROSITE" id="PS50011"/>
    </source>
</evidence>
<dbReference type="OrthoDB" id="6114964at2759"/>
<dbReference type="SMART" id="SM00181">
    <property type="entry name" value="EGF"/>
    <property type="match status" value="13"/>
</dbReference>
<evidence type="ECO:0000313" key="4">
    <source>
        <dbReference type="EMBL" id="CAC5422168.1"/>
    </source>
</evidence>
<dbReference type="AlphaFoldDB" id="A0A6J8ENV4"/>
<evidence type="ECO:0000313" key="5">
    <source>
        <dbReference type="Proteomes" id="UP000507470"/>
    </source>
</evidence>
<dbReference type="InterPro" id="IPR050122">
    <property type="entry name" value="RTK"/>
</dbReference>
<feature type="transmembrane region" description="Helical" evidence="1">
    <location>
        <begin position="659"/>
        <end position="683"/>
    </location>
</feature>
<sequence length="1017" mass="112672">MELLFCRVYLQILIISILKQITDSCSENCLVGKSHCDSSTGSCWYGCKPGWSGDQCKINCSIPDCLECYHNENNTEICDRCKIGLYGDHCENTCSDKCLSDRCNAVGDCVFGCKSHWTGKKCNEQYCNFEFCLQCGFSSVYYIPICTKCIEGKFYSYGENKCVNCSDKCIGGNAECNQTTGICYNGCEKGFYGTNCDRLKHMGIQPNVVAALTGWYPSSLICTECSQHCNGGISNCNGSTGHCLDGCRLGWFGALCNKQCQISNCHTCADDRFGKTYCKVCNTGMYFDYSSGSCLNCSDHCIGGRLACDKDTGKCPKGCYSGYHGEKCQYVCGNCTGQSCFVNGTCPSGCENGWFNEYCSQKFPEHCSDSKQFLKNGTCGDCQAYWYGAICDKKCNANCRPSDYNGYVYCNKHHGKCDSGCLPGYYGDNCSNSCNENCNYRNCHQTTGTCTNGCEFKFYGDYCNKSCPKNCDHPGCNPITGQCSGECYPGFYGDHCQMPCSNGCKGNKCYKVQGGCSNLDCNDGYYGNKCDVNCSKNCLQGICDRFDGKCSKGCLEGFYGQYCGYECKGCQNATCTQEDGTCVYGCLEGMDGQSCNEVCSSGTYGVGCKLRCTSCRDQSCDAKTGVCQFGCAVGFTGPLCQDEVPLYSGGIMSNEKDNIAVATSASVSVVLTIAVIVVACIIVRKKKNLSLCSKMKKRRHDDSPGEEIQTIQTHSQEETIDPADLQLYPVIVTGQRFEIKFGKYCSTFRSSPVMVRILPNGSNSTDCEDFYRDAAMLKELPKQKNVVFLFGIGTNLGYSFSVFELCSRGVMLSYLRNLTESCRDHTSTILKRNLLDLMKCCLDVVSGMEYLLHKKILHRHISANNIFLDDNKRSKIGNLFYAVNIESEMEELQSTKLPDECLPWMSAESIQDWIFSSKSEIYSFGVFLWEVLSLGEDAGIVKSKLSEGELLPKPDCCERSLYRLMIRCWNEDPHNRPTLQYIYQHLSDTIDKTEDSPDQIDVVNDVNEDYAMRSTAV</sequence>
<dbReference type="InterPro" id="IPR000742">
    <property type="entry name" value="EGF"/>
</dbReference>
<keyword evidence="5" id="KW-1185">Reference proteome</keyword>
<feature type="chain" id="PRO_5027114283" description="Protein kinase domain-containing protein" evidence="2">
    <location>
        <begin position="25"/>
        <end position="1017"/>
    </location>
</feature>
<protein>
    <recommendedName>
        <fullName evidence="3">Protein kinase domain-containing protein</fullName>
    </recommendedName>
</protein>
<dbReference type="GO" id="GO:0005524">
    <property type="term" value="F:ATP binding"/>
    <property type="evidence" value="ECO:0007669"/>
    <property type="project" value="InterPro"/>
</dbReference>
<dbReference type="InterPro" id="IPR000719">
    <property type="entry name" value="Prot_kinase_dom"/>
</dbReference>
<name>A0A6J8ENV4_MYTCO</name>
<dbReference type="PANTHER" id="PTHR24416">
    <property type="entry name" value="TYROSINE-PROTEIN KINASE RECEPTOR"/>
    <property type="match status" value="1"/>
</dbReference>
<dbReference type="Pfam" id="PF07714">
    <property type="entry name" value="PK_Tyr_Ser-Thr"/>
    <property type="match status" value="1"/>
</dbReference>
<dbReference type="Gene3D" id="2.170.300.10">
    <property type="entry name" value="Tie2 ligand-binding domain superfamily"/>
    <property type="match status" value="1"/>
</dbReference>
<dbReference type="Gene3D" id="1.10.510.10">
    <property type="entry name" value="Transferase(Phosphotransferase) domain 1"/>
    <property type="match status" value="1"/>
</dbReference>
<evidence type="ECO:0000256" key="2">
    <source>
        <dbReference type="SAM" id="SignalP"/>
    </source>
</evidence>
<keyword evidence="1" id="KW-0812">Transmembrane</keyword>